<name>A0A0F9YIK0_9BACT</name>
<evidence type="ECO:0000256" key="1">
    <source>
        <dbReference type="SAM" id="Phobius"/>
    </source>
</evidence>
<dbReference type="EMBL" id="LBOI01000010">
    <property type="protein sequence ID" value="KKP31359.1"/>
    <property type="molecule type" value="Genomic_DNA"/>
</dbReference>
<proteinExistence type="predicted"/>
<feature type="transmembrane region" description="Helical" evidence="1">
    <location>
        <begin position="9"/>
        <end position="28"/>
    </location>
</feature>
<keyword evidence="1" id="KW-0472">Membrane</keyword>
<dbReference type="Proteomes" id="UP000034803">
    <property type="component" value="Unassembled WGS sequence"/>
</dbReference>
<organism evidence="2 3">
    <name type="scientific">Candidatus Woesebacteria bacterium GW2011_GWC2_31_9</name>
    <dbReference type="NCBI Taxonomy" id="1618586"/>
    <lineage>
        <taxon>Bacteria</taxon>
        <taxon>Candidatus Woeseibacteriota</taxon>
    </lineage>
</organism>
<evidence type="ECO:0000313" key="2">
    <source>
        <dbReference type="EMBL" id="KKP31359.1"/>
    </source>
</evidence>
<keyword evidence="1" id="KW-0812">Transmembrane</keyword>
<comment type="caution">
    <text evidence="2">The sequence shown here is derived from an EMBL/GenBank/DDBJ whole genome shotgun (WGS) entry which is preliminary data.</text>
</comment>
<dbReference type="AlphaFoldDB" id="A0A0F9YIK0"/>
<feature type="non-terminal residue" evidence="2">
    <location>
        <position position="86"/>
    </location>
</feature>
<protein>
    <recommendedName>
        <fullName evidence="4">Glycosyl transferase family 39</fullName>
    </recommendedName>
</protein>
<evidence type="ECO:0000313" key="3">
    <source>
        <dbReference type="Proteomes" id="UP000034803"/>
    </source>
</evidence>
<accession>A0A0F9YIK0</accession>
<evidence type="ECO:0008006" key="4">
    <source>
        <dbReference type="Google" id="ProtNLM"/>
    </source>
</evidence>
<sequence length="86" mass="10772">MRKLIRSKIFWIFFVAFCFRLILSFLIWHPDLNNHFDWGIRFWQYGPAKFYTENVWNFTWPNQPPGTIYMFAGIRKFFEFIFGIFW</sequence>
<reference evidence="2 3" key="1">
    <citation type="journal article" date="2015" name="Nature">
        <title>rRNA introns, odd ribosomes, and small enigmatic genomes across a large radiation of phyla.</title>
        <authorList>
            <person name="Brown C.T."/>
            <person name="Hug L.A."/>
            <person name="Thomas B.C."/>
            <person name="Sharon I."/>
            <person name="Castelle C.J."/>
            <person name="Singh A."/>
            <person name="Wilkins M.J."/>
            <person name="Williams K.H."/>
            <person name="Banfield J.F."/>
        </authorList>
    </citation>
    <scope>NUCLEOTIDE SEQUENCE [LARGE SCALE GENOMIC DNA]</scope>
</reference>
<keyword evidence="1" id="KW-1133">Transmembrane helix</keyword>
<gene>
    <name evidence="2" type="ORF">UR21_C0010G0001</name>
</gene>